<comment type="pathway">
    <text evidence="1">Purine metabolism; IMP biosynthesis via de novo pathway; N(2)-formyl-N(1)-(5-phospho-D-ribosyl)glycinamide from N(1)-(5-phospho-D-ribosyl)glycinamide (10-formyl THF route): step 1/1.</text>
</comment>
<dbReference type="RefSeq" id="WP_342881296.1">
    <property type="nucleotide sequence ID" value="NZ_JBBMQS010000003.1"/>
</dbReference>
<keyword evidence="3" id="KW-0808">Transferase</keyword>
<dbReference type="EC" id="2.1.2.2" evidence="2"/>
<evidence type="ECO:0000256" key="2">
    <source>
        <dbReference type="ARBA" id="ARBA00012254"/>
    </source>
</evidence>
<name>A0ABU9STD6_9ALTE</name>
<protein>
    <recommendedName>
        <fullName evidence="2">phosphoribosylglycinamide formyltransferase 1</fullName>
        <ecNumber evidence="2">2.1.2.2</ecNumber>
    </recommendedName>
    <alternativeName>
        <fullName evidence="7">5'-phosphoribosylglycinamide transformylase</fullName>
    </alternativeName>
    <alternativeName>
        <fullName evidence="6">GAR transformylase</fullName>
    </alternativeName>
</protein>
<evidence type="ECO:0000256" key="3">
    <source>
        <dbReference type="ARBA" id="ARBA00022679"/>
    </source>
</evidence>
<keyword evidence="11" id="KW-1185">Reference proteome</keyword>
<dbReference type="Pfam" id="PF00551">
    <property type="entry name" value="Formyl_trans_N"/>
    <property type="match status" value="1"/>
</dbReference>
<organism evidence="10 11">
    <name type="scientific">Paraglaciecola mesophila</name>
    <dbReference type="NCBI Taxonomy" id="197222"/>
    <lineage>
        <taxon>Bacteria</taxon>
        <taxon>Pseudomonadati</taxon>
        <taxon>Pseudomonadota</taxon>
        <taxon>Gammaproteobacteria</taxon>
        <taxon>Alteromonadales</taxon>
        <taxon>Alteromonadaceae</taxon>
        <taxon>Paraglaciecola</taxon>
    </lineage>
</organism>
<dbReference type="PANTHER" id="PTHR43369">
    <property type="entry name" value="PHOSPHORIBOSYLGLYCINAMIDE FORMYLTRANSFERASE"/>
    <property type="match status" value="1"/>
</dbReference>
<evidence type="ECO:0000256" key="4">
    <source>
        <dbReference type="ARBA" id="ARBA00022755"/>
    </source>
</evidence>
<dbReference type="InterPro" id="IPR001555">
    <property type="entry name" value="GART_AS"/>
</dbReference>
<reference evidence="10 11" key="1">
    <citation type="submission" date="2024-03" db="EMBL/GenBank/DDBJ databases">
        <title>Community enrichment and isolation of bacterial strains for fucoidan degradation.</title>
        <authorList>
            <person name="Sichert A."/>
        </authorList>
    </citation>
    <scope>NUCLEOTIDE SEQUENCE [LARGE SCALE GENOMIC DNA]</scope>
    <source>
        <strain evidence="10 11">AS12</strain>
    </source>
</reference>
<dbReference type="Gene3D" id="3.40.50.170">
    <property type="entry name" value="Formyl transferase, N-terminal domain"/>
    <property type="match status" value="1"/>
</dbReference>
<evidence type="ECO:0000256" key="7">
    <source>
        <dbReference type="ARBA" id="ARBA00041682"/>
    </source>
</evidence>
<dbReference type="Proteomes" id="UP001461163">
    <property type="component" value="Unassembled WGS sequence"/>
</dbReference>
<evidence type="ECO:0000256" key="5">
    <source>
        <dbReference type="ARBA" id="ARBA00038440"/>
    </source>
</evidence>
<dbReference type="PANTHER" id="PTHR43369:SF2">
    <property type="entry name" value="PHOSPHORIBOSYLGLYCINAMIDE FORMYLTRANSFERASE"/>
    <property type="match status" value="1"/>
</dbReference>
<evidence type="ECO:0000256" key="1">
    <source>
        <dbReference type="ARBA" id="ARBA00005054"/>
    </source>
</evidence>
<feature type="domain" description="Formyl transferase N-terminal" evidence="9">
    <location>
        <begin position="48"/>
        <end position="165"/>
    </location>
</feature>
<evidence type="ECO:0000259" key="9">
    <source>
        <dbReference type="Pfam" id="PF00551"/>
    </source>
</evidence>
<proteinExistence type="inferred from homology"/>
<keyword evidence="4" id="KW-0658">Purine biosynthesis</keyword>
<evidence type="ECO:0000256" key="8">
    <source>
        <dbReference type="ARBA" id="ARBA00047664"/>
    </source>
</evidence>
<dbReference type="InterPro" id="IPR036477">
    <property type="entry name" value="Formyl_transf_N_sf"/>
</dbReference>
<evidence type="ECO:0000313" key="10">
    <source>
        <dbReference type="EMBL" id="MEM5497147.1"/>
    </source>
</evidence>
<comment type="catalytic activity">
    <reaction evidence="8">
        <text>N(1)-(5-phospho-beta-D-ribosyl)glycinamide + (6R)-10-formyltetrahydrofolate = N(2)-formyl-N(1)-(5-phospho-beta-D-ribosyl)glycinamide + (6S)-5,6,7,8-tetrahydrofolate + H(+)</text>
        <dbReference type="Rhea" id="RHEA:15053"/>
        <dbReference type="ChEBI" id="CHEBI:15378"/>
        <dbReference type="ChEBI" id="CHEBI:57453"/>
        <dbReference type="ChEBI" id="CHEBI:143788"/>
        <dbReference type="ChEBI" id="CHEBI:147286"/>
        <dbReference type="ChEBI" id="CHEBI:195366"/>
        <dbReference type="EC" id="2.1.2.2"/>
    </reaction>
</comment>
<dbReference type="PROSITE" id="PS00373">
    <property type="entry name" value="GART"/>
    <property type="match status" value="1"/>
</dbReference>
<accession>A0ABU9STD6</accession>
<evidence type="ECO:0000256" key="6">
    <source>
        <dbReference type="ARBA" id="ARBA00041324"/>
    </source>
</evidence>
<dbReference type="InterPro" id="IPR002376">
    <property type="entry name" value="Formyl_transf_N"/>
</dbReference>
<evidence type="ECO:0000313" key="11">
    <source>
        <dbReference type="Proteomes" id="UP001461163"/>
    </source>
</evidence>
<dbReference type="EMBL" id="JBBMQS010000003">
    <property type="protein sequence ID" value="MEM5497147.1"/>
    <property type="molecule type" value="Genomic_DNA"/>
</dbReference>
<sequence length="231" mass="26177">MRFGLIASSGGAVFKAVKQILDECSFQQHQFYVIVDRQCPIYDYCISNDIEAELIIEPDNARFSQRAFELFSHQGDVAVVCLFFSRLVTESLFSNILTVNFHPSLLPHYKGFRAIEQAISDDYPQLGVTLHVVDESIDGGQILAQLATAITAQMKEHPAKAHTASYVQKVYLMLVLIDKLEGLEISVGKEKLAQLLLLKFNQPQVIPPYRLRQAYYEQVLRIQSVENLEII</sequence>
<comment type="similarity">
    <text evidence="5">Belongs to the GART family.</text>
</comment>
<gene>
    <name evidence="10" type="ORF">WNY77_07055</name>
</gene>
<dbReference type="SUPFAM" id="SSF53328">
    <property type="entry name" value="Formyltransferase"/>
    <property type="match status" value="1"/>
</dbReference>
<comment type="caution">
    <text evidence="10">The sequence shown here is derived from an EMBL/GenBank/DDBJ whole genome shotgun (WGS) entry which is preliminary data.</text>
</comment>